<evidence type="ECO:0000313" key="2">
    <source>
        <dbReference type="EMBL" id="ETO24121.1"/>
    </source>
</evidence>
<reference evidence="2 3" key="1">
    <citation type="journal article" date="2013" name="Curr. Biol.">
        <title>The Genome of the Foraminiferan Reticulomyxa filosa.</title>
        <authorList>
            <person name="Glockner G."/>
            <person name="Hulsmann N."/>
            <person name="Schleicher M."/>
            <person name="Noegel A.A."/>
            <person name="Eichinger L."/>
            <person name="Gallinger C."/>
            <person name="Pawlowski J."/>
            <person name="Sierra R."/>
            <person name="Euteneuer U."/>
            <person name="Pillet L."/>
            <person name="Moustafa A."/>
            <person name="Platzer M."/>
            <person name="Groth M."/>
            <person name="Szafranski K."/>
            <person name="Schliwa M."/>
        </authorList>
    </citation>
    <scope>NUCLEOTIDE SEQUENCE [LARGE SCALE GENOMIC DNA]</scope>
</reference>
<feature type="compositionally biased region" description="Basic and acidic residues" evidence="1">
    <location>
        <begin position="15"/>
        <end position="28"/>
    </location>
</feature>
<feature type="region of interest" description="Disordered" evidence="1">
    <location>
        <begin position="420"/>
        <end position="447"/>
    </location>
</feature>
<comment type="caution">
    <text evidence="2">The sequence shown here is derived from an EMBL/GenBank/DDBJ whole genome shotgun (WGS) entry which is preliminary data.</text>
</comment>
<feature type="compositionally biased region" description="Low complexity" evidence="1">
    <location>
        <begin position="343"/>
        <end position="362"/>
    </location>
</feature>
<keyword evidence="3" id="KW-1185">Reference proteome</keyword>
<name>X6NDP2_RETFI</name>
<dbReference type="PANTHER" id="PTHR20916:SF18">
    <property type="entry name" value="IPT_TIG DOMAIN-CONTAINING PROTEIN"/>
    <property type="match status" value="1"/>
</dbReference>
<dbReference type="Proteomes" id="UP000023152">
    <property type="component" value="Unassembled WGS sequence"/>
</dbReference>
<feature type="region of interest" description="Disordered" evidence="1">
    <location>
        <begin position="1"/>
        <end position="29"/>
    </location>
</feature>
<dbReference type="PANTHER" id="PTHR20916">
    <property type="entry name" value="CYSTEINE AND GLYCINE-RICH PROTEIN 2 BINDING PROTEIN"/>
    <property type="match status" value="1"/>
</dbReference>
<feature type="region of interest" description="Disordered" evidence="1">
    <location>
        <begin position="636"/>
        <end position="659"/>
    </location>
</feature>
<evidence type="ECO:0000313" key="3">
    <source>
        <dbReference type="Proteomes" id="UP000023152"/>
    </source>
</evidence>
<proteinExistence type="predicted"/>
<feature type="compositionally biased region" description="Acidic residues" evidence="1">
    <location>
        <begin position="363"/>
        <end position="380"/>
    </location>
</feature>
<sequence>MTQQIAEEQGVQCDEQEKQLGDDTRIEELPVSNKEQMDLSVLYVGDMRLEILKPEFYKELIEIMNRQGPIKVLRALLDSRKKLEGQRTREHSRTQSNNNNNNNNCILDLTETVELSLSGMGAATAIQVRRKIGLRIGVDKPLYRVIAKMQPDLGRFQIYPFAEAFEKAIAKAGANSQKQWRPRHDKGIVVAFAPRIQDVLLLIRDTYHSADFYQVIASYPRTKDEQSLFEIFFKCKHTFVYVWCIFFIFVLNVNNFKSEALKIPAQEGKEDTLVDVDYSIDPRQFLSLLNNDTLTQLNQIAQKSATTHKIAATKRVDPNMDWPNESVLKSDNENNNDNEDNNRNVVTDNATTNDNTTNNENENGNDGDSDNDGDDDDNQNDDIAQRQSHKWSQQMPMPTNANANANANINVDTDINAKEKEGRQSLPNNPANDATAPKESLTPRKRRWHKLDNPNYVPNLRDLLVNEYWLNQFQRFIEKCQPSRLKYLYFLMLGEHIYKFRTRPYPKQLPILNCDNIAIKLIKQCKHKEQYQYTVNVPPKKLRRTEQRGSVIHVRFVSVIVNKSGQVCLMSDEEFSAAIIGLDELRGIATAIASDVHDNSNLSKDESTGVSETDASTEEGATAFSKPQSAFLKCTTNDKSKSSSATVSSKPNPKNDKTAARQELMAELEQLNLSFNIFEFCRENETNFYSFNDYCLLIYYNFVRKGSPYLIQFSDKQLIIDIEKFLFTTVTDPKDTTPKKALQSILPFNIFDKMWLAVFRYVHQMCYESFVIWVNDHF</sequence>
<gene>
    <name evidence="2" type="ORF">RFI_13036</name>
</gene>
<feature type="compositionally biased region" description="Basic and acidic residues" evidence="1">
    <location>
        <begin position="84"/>
        <end position="93"/>
    </location>
</feature>
<organism evidence="2 3">
    <name type="scientific">Reticulomyxa filosa</name>
    <dbReference type="NCBI Taxonomy" id="46433"/>
    <lineage>
        <taxon>Eukaryota</taxon>
        <taxon>Sar</taxon>
        <taxon>Rhizaria</taxon>
        <taxon>Retaria</taxon>
        <taxon>Foraminifera</taxon>
        <taxon>Monothalamids</taxon>
        <taxon>Reticulomyxidae</taxon>
        <taxon>Reticulomyxa</taxon>
    </lineage>
</organism>
<evidence type="ECO:0000256" key="1">
    <source>
        <dbReference type="SAM" id="MobiDB-lite"/>
    </source>
</evidence>
<feature type="region of interest" description="Disordered" evidence="1">
    <location>
        <begin position="305"/>
        <end position="405"/>
    </location>
</feature>
<dbReference type="EMBL" id="ASPP01009425">
    <property type="protein sequence ID" value="ETO24121.1"/>
    <property type="molecule type" value="Genomic_DNA"/>
</dbReference>
<protein>
    <submittedName>
        <fullName evidence="2">Uncharacterized protein</fullName>
    </submittedName>
</protein>
<accession>X6NDP2</accession>
<feature type="region of interest" description="Disordered" evidence="1">
    <location>
        <begin position="600"/>
        <end position="624"/>
    </location>
</feature>
<dbReference type="AlphaFoldDB" id="X6NDP2"/>
<feature type="region of interest" description="Disordered" evidence="1">
    <location>
        <begin position="84"/>
        <end position="103"/>
    </location>
</feature>